<feature type="transmembrane region" description="Helical" evidence="1">
    <location>
        <begin position="121"/>
        <end position="146"/>
    </location>
</feature>
<dbReference type="EMBL" id="AYZJ01000050">
    <property type="protein sequence ID" value="KRN21507.1"/>
    <property type="molecule type" value="Genomic_DNA"/>
</dbReference>
<evidence type="ECO:0000313" key="2">
    <source>
        <dbReference type="EMBL" id="KRN21507.1"/>
    </source>
</evidence>
<dbReference type="STRING" id="1423730.FC75_GL002312"/>
<sequence length="180" mass="19714">MIAMRNTVEKLTRYAWLHALVLALVGVWFLLAPMSVYHVVKYVLLGGLLLLALAAFIDAMRAQRGTLESQSALWRGGGLLVGALVVSVMLRPALALLPVVIGLMLVVYGISRIITARDRQVYVNVSPFPTILYGLVVAICGFVLLFNPFRSIMALLQVVGVMLIVMGILELVDALRGRRK</sequence>
<evidence type="ECO:0000313" key="3">
    <source>
        <dbReference type="Proteomes" id="UP000050865"/>
    </source>
</evidence>
<feature type="transmembrane region" description="Helical" evidence="1">
    <location>
        <begin position="14"/>
        <end position="36"/>
    </location>
</feature>
<feature type="transmembrane region" description="Helical" evidence="1">
    <location>
        <begin position="72"/>
        <end position="90"/>
    </location>
</feature>
<protein>
    <recommendedName>
        <fullName evidence="4">Acid-resistance membrane protein</fullName>
    </recommendedName>
</protein>
<dbReference type="Pfam" id="PF03729">
    <property type="entry name" value="DUF308"/>
    <property type="match status" value="1"/>
</dbReference>
<feature type="transmembrane region" description="Helical" evidence="1">
    <location>
        <begin position="42"/>
        <end position="60"/>
    </location>
</feature>
<feature type="transmembrane region" description="Helical" evidence="1">
    <location>
        <begin position="152"/>
        <end position="172"/>
    </location>
</feature>
<dbReference type="PATRIC" id="fig|1423730.4.peg.2400"/>
<keyword evidence="3" id="KW-1185">Reference proteome</keyword>
<dbReference type="AlphaFoldDB" id="A0A0R2EZM0"/>
<name>A0A0R2EZM0_9LACO</name>
<reference evidence="2 3" key="1">
    <citation type="journal article" date="2015" name="Genome Announc.">
        <title>Expanding the biotechnology potential of lactobacilli through comparative genomics of 213 strains and associated genera.</title>
        <authorList>
            <person name="Sun Z."/>
            <person name="Harris H.M."/>
            <person name="McCann A."/>
            <person name="Guo C."/>
            <person name="Argimon S."/>
            <person name="Zhang W."/>
            <person name="Yang X."/>
            <person name="Jeffery I.B."/>
            <person name="Cooney J.C."/>
            <person name="Kagawa T.F."/>
            <person name="Liu W."/>
            <person name="Song Y."/>
            <person name="Salvetti E."/>
            <person name="Wrobel A."/>
            <person name="Rasinkangas P."/>
            <person name="Parkhill J."/>
            <person name="Rea M.C."/>
            <person name="O'Sullivan O."/>
            <person name="Ritari J."/>
            <person name="Douillard F.P."/>
            <person name="Paul Ross R."/>
            <person name="Yang R."/>
            <person name="Briner A.E."/>
            <person name="Felis G.E."/>
            <person name="de Vos W.M."/>
            <person name="Barrangou R."/>
            <person name="Klaenhammer T.R."/>
            <person name="Caufield P.W."/>
            <person name="Cui Y."/>
            <person name="Zhang H."/>
            <person name="O'Toole P.W."/>
        </authorList>
    </citation>
    <scope>NUCLEOTIDE SEQUENCE [LARGE SCALE GENOMIC DNA]</scope>
    <source>
        <strain evidence="2 3">DSM 22697</strain>
    </source>
</reference>
<dbReference type="Proteomes" id="UP000050865">
    <property type="component" value="Unassembled WGS sequence"/>
</dbReference>
<keyword evidence="1" id="KW-0472">Membrane</keyword>
<gene>
    <name evidence="2" type="ORF">FC75_GL002312</name>
</gene>
<feature type="transmembrane region" description="Helical" evidence="1">
    <location>
        <begin position="96"/>
        <end position="114"/>
    </location>
</feature>
<keyword evidence="1" id="KW-0812">Transmembrane</keyword>
<evidence type="ECO:0008006" key="4">
    <source>
        <dbReference type="Google" id="ProtNLM"/>
    </source>
</evidence>
<dbReference type="InterPro" id="IPR005325">
    <property type="entry name" value="DUF308_memb"/>
</dbReference>
<proteinExistence type="predicted"/>
<accession>A0A0R2EZM0</accession>
<organism evidence="2 3">
    <name type="scientific">Lacticaseibacillus camelliae DSM 22697 = JCM 13995</name>
    <dbReference type="NCBI Taxonomy" id="1423730"/>
    <lineage>
        <taxon>Bacteria</taxon>
        <taxon>Bacillati</taxon>
        <taxon>Bacillota</taxon>
        <taxon>Bacilli</taxon>
        <taxon>Lactobacillales</taxon>
        <taxon>Lactobacillaceae</taxon>
        <taxon>Lacticaseibacillus</taxon>
    </lineage>
</organism>
<evidence type="ECO:0000256" key="1">
    <source>
        <dbReference type="SAM" id="Phobius"/>
    </source>
</evidence>
<comment type="caution">
    <text evidence="2">The sequence shown here is derived from an EMBL/GenBank/DDBJ whole genome shotgun (WGS) entry which is preliminary data.</text>
</comment>
<keyword evidence="1" id="KW-1133">Transmembrane helix</keyword>